<reference evidence="1 2" key="1">
    <citation type="submission" date="2019-10" db="EMBL/GenBank/DDBJ databases">
        <authorList>
            <person name="Karimi E."/>
        </authorList>
    </citation>
    <scope>NUCLEOTIDE SEQUENCE [LARGE SCALE GENOMIC DNA]</scope>
    <source>
        <strain evidence="1">Exiguobacterium sp. 9Y</strain>
    </source>
</reference>
<dbReference type="Gene3D" id="3.40.50.10320">
    <property type="entry name" value="LmbE-like"/>
    <property type="match status" value="1"/>
</dbReference>
<protein>
    <submittedName>
        <fullName evidence="1">Malate N-acetylglucosamine deacetylase (Second enzyme)</fullName>
        <ecNumber evidence="1">3.5.1.-</ecNumber>
    </submittedName>
</protein>
<dbReference type="AlphaFoldDB" id="A0A653I9C3"/>
<dbReference type="InterPro" id="IPR003737">
    <property type="entry name" value="GlcNAc_PI_deacetylase-related"/>
</dbReference>
<gene>
    <name evidence="1" type="primary">bshBB</name>
    <name evidence="1" type="ORF">EXIGUO9Y_230124</name>
</gene>
<dbReference type="EMBL" id="CABWKQ010000016">
    <property type="protein sequence ID" value="VWX35346.1"/>
    <property type="molecule type" value="Genomic_DNA"/>
</dbReference>
<accession>A0A653I9C3</accession>
<sequence length="219" mass="24585">MMAYNEHDHLLVIFPHPDDEAFSSAGTIIEHATNRGPVTYACLTLGEMGRNMGRPVFTNREQLATIRKRELIAAAEKMQITDLQMWGLRDKTVEFEDEAALAERIGQLIEKTRPTRVISFYPGYAVHPDHEATARAVVRALRAIAEADRPEFLAVAFANNTKDELGEGTFIHDVSAYTDQKVAALEAHASQTGGLMKVISEDSNIRDLLVKERYYHYPL</sequence>
<dbReference type="InterPro" id="IPR024078">
    <property type="entry name" value="LmbE-like_dom_sf"/>
</dbReference>
<dbReference type="Proteomes" id="UP000439752">
    <property type="component" value="Unassembled WGS sequence"/>
</dbReference>
<evidence type="ECO:0000313" key="1">
    <source>
        <dbReference type="EMBL" id="VWX35346.1"/>
    </source>
</evidence>
<proteinExistence type="predicted"/>
<dbReference type="Pfam" id="PF02585">
    <property type="entry name" value="PIG-L"/>
    <property type="match status" value="1"/>
</dbReference>
<keyword evidence="2" id="KW-1185">Reference proteome</keyword>
<dbReference type="NCBIfam" id="TIGR04000">
    <property type="entry name" value="thiol_BshB2"/>
    <property type="match status" value="1"/>
</dbReference>
<dbReference type="GO" id="GO:0016811">
    <property type="term" value="F:hydrolase activity, acting on carbon-nitrogen (but not peptide) bonds, in linear amides"/>
    <property type="evidence" value="ECO:0007669"/>
    <property type="project" value="TreeGrafter"/>
</dbReference>
<dbReference type="InterPro" id="IPR023841">
    <property type="entry name" value="BshB2"/>
</dbReference>
<keyword evidence="1" id="KW-0378">Hydrolase</keyword>
<dbReference type="PANTHER" id="PTHR12993:SF27">
    <property type="entry name" value="N-ACETYL-ALPHA-D-GLUCOSAMINYL L-MALATE DEACETYLASE 2-RELATED"/>
    <property type="match status" value="1"/>
</dbReference>
<name>A0A653I9C3_9BACL</name>
<dbReference type="SUPFAM" id="SSF102588">
    <property type="entry name" value="LmbE-like"/>
    <property type="match status" value="1"/>
</dbReference>
<evidence type="ECO:0000313" key="2">
    <source>
        <dbReference type="Proteomes" id="UP000439752"/>
    </source>
</evidence>
<dbReference type="PANTHER" id="PTHR12993">
    <property type="entry name" value="N-ACETYLGLUCOSAMINYL-PHOSPHATIDYLINOSITOL DE-N-ACETYLASE-RELATED"/>
    <property type="match status" value="1"/>
</dbReference>
<dbReference type="EC" id="3.5.1.-" evidence="1"/>
<organism evidence="1 2">
    <name type="scientific">Exiguobacterium oxidotolerans</name>
    <dbReference type="NCBI Taxonomy" id="223958"/>
    <lineage>
        <taxon>Bacteria</taxon>
        <taxon>Bacillati</taxon>
        <taxon>Bacillota</taxon>
        <taxon>Bacilli</taxon>
        <taxon>Bacillales</taxon>
        <taxon>Bacillales Family XII. Incertae Sedis</taxon>
        <taxon>Exiguobacterium</taxon>
    </lineage>
</organism>